<gene>
    <name evidence="8" type="ORF">SAMN05192557_0309</name>
</gene>
<dbReference type="SMART" id="SM00861">
    <property type="entry name" value="Transket_pyr"/>
    <property type="match status" value="1"/>
</dbReference>
<sequence length="924" mass="104612">MQDKQVENAPITFGTNLGYILDLHDMYIKDPTSVSEEMQLLFSEIGSTGSGTVLTQDADQNKVKGLIRLVDNIRLYGHLQADIYPLFKPKFEDLPSIIIEEYGLTPEDLKKFDAGLVSQHLKDRYSNAYEAITELTKLYTGPIAYEYMHITDLKERDWIKKEIETAEENPLSDDEKLELFTMLAKVEGFEKYLHKNFVGAKRFSIEGVDVIVPMLEHLLRLMADEGIPHMQIGMAHRGRLNVLTHILNKPYTMMLSEFMHQDPLKMLPDDGSFAVTQGWHKDVKYHLGAKKTRDDNKIEQTVTLANNPSHLEVVGPVVLGKTRAQQETTNSAGPASYDHNKALAVLIHGDSAMPGQGVVYETLNLSRLEGYKVGGSIHIVANNRIGFTTDEADSRSTVYSTSNASGFDVPVLHVNADNPEAAIQTLRFALKYRQKFNKDIIIDVIGYRRHGHNEMDEPTPTNPLLYQEVKKHDTIEELYGKQLVENETITQDQFDQTLQSVNDELRAAQDSIDKDEMVEDTDMLAPEDILAGHDNDVEEMSFERLNEVNEAMLETPSDFNMFKKLKNVLEKRREPFTDKEKRVDWAHAEALAFATINQDGTPIRLSGQDTERGTFAHRHAVLHDVETGEKHYPLHNTPNSNASFNIYNSPLTEAAVVGYEYGYNIENNDAMVIWEAQFGDFANMAQVYFDNFVFSSRSKWGEASGITFLLPHAQEGQGPEHSSARLERFLDLAAESNMTVANLTSTSNYFYLLRRQAKYLGTDKMRPLVIMSPKSLLRNQRVAQPVDAFVDGSFKEIIVDEYDKSKISTVLLSSGKMAVDLMDAMDKNKDETKLLIRLEQLYPFPDEQIKEILDELPSLKLIRFVQEEPENMGAYQYALPLIQELAPSDVDVEYVGRIKRASPAEGSNEAYKAIQQKIIDNALE</sequence>
<dbReference type="SUPFAM" id="SSF52518">
    <property type="entry name" value="Thiamin diphosphate-binding fold (THDP-binding)"/>
    <property type="match status" value="2"/>
</dbReference>
<reference evidence="8 9" key="1">
    <citation type="submission" date="2016-10" db="EMBL/GenBank/DDBJ databases">
        <authorList>
            <person name="Varghese N."/>
            <person name="Submissions S."/>
        </authorList>
    </citation>
    <scope>NUCLEOTIDE SEQUENCE [LARGE SCALE GENOMIC DNA]</scope>
    <source>
        <strain evidence="8 9">IBRC-M10081</strain>
    </source>
</reference>
<dbReference type="EC" id="1.2.4.2" evidence="2"/>
<dbReference type="NCBIfam" id="TIGR00239">
    <property type="entry name" value="2oxo_dh_E1"/>
    <property type="match status" value="1"/>
</dbReference>
<dbReference type="GO" id="GO:0030976">
    <property type="term" value="F:thiamine pyrophosphate binding"/>
    <property type="evidence" value="ECO:0007669"/>
    <property type="project" value="InterPro"/>
</dbReference>
<dbReference type="Gene3D" id="3.40.50.970">
    <property type="match status" value="1"/>
</dbReference>
<dbReference type="Pfam" id="PF16870">
    <property type="entry name" value="OxoGdeHyase_C"/>
    <property type="match status" value="1"/>
</dbReference>
<dbReference type="NCBIfam" id="NF008907">
    <property type="entry name" value="PRK12270.1"/>
    <property type="match status" value="1"/>
</dbReference>
<proteinExistence type="predicted"/>
<dbReference type="NCBIfam" id="NF006914">
    <property type="entry name" value="PRK09404.1"/>
    <property type="match status" value="1"/>
</dbReference>
<dbReference type="PANTHER" id="PTHR23152:SF4">
    <property type="entry name" value="2-OXOADIPATE DEHYDROGENASE COMPLEX COMPONENT E1"/>
    <property type="match status" value="1"/>
</dbReference>
<dbReference type="AlphaFoldDB" id="A0A662Z347"/>
<dbReference type="Pfam" id="PF00676">
    <property type="entry name" value="E1_dh"/>
    <property type="match status" value="1"/>
</dbReference>
<dbReference type="RefSeq" id="WP_180366172.1">
    <property type="nucleotide sequence ID" value="NZ_FOIT01000001.1"/>
</dbReference>
<evidence type="ECO:0000259" key="7">
    <source>
        <dbReference type="SMART" id="SM00861"/>
    </source>
</evidence>
<feature type="domain" description="Transketolase-like pyrimidine-binding" evidence="7">
    <location>
        <begin position="583"/>
        <end position="779"/>
    </location>
</feature>
<evidence type="ECO:0000256" key="5">
    <source>
        <dbReference type="ARBA" id="ARBA00023152"/>
    </source>
</evidence>
<dbReference type="InterPro" id="IPR011603">
    <property type="entry name" value="2oxoglutarate_DH_E1"/>
</dbReference>
<dbReference type="InterPro" id="IPR042179">
    <property type="entry name" value="KGD_C_sf"/>
</dbReference>
<evidence type="ECO:0000256" key="4">
    <source>
        <dbReference type="ARBA" id="ARBA00023052"/>
    </source>
</evidence>
<evidence type="ECO:0000256" key="3">
    <source>
        <dbReference type="ARBA" id="ARBA00023002"/>
    </source>
</evidence>
<dbReference type="GO" id="GO:0005829">
    <property type="term" value="C:cytosol"/>
    <property type="evidence" value="ECO:0007669"/>
    <property type="project" value="TreeGrafter"/>
</dbReference>
<evidence type="ECO:0000256" key="2">
    <source>
        <dbReference type="ARBA" id="ARBA00012280"/>
    </source>
</evidence>
<keyword evidence="4" id="KW-0786">Thiamine pyrophosphate</keyword>
<evidence type="ECO:0000313" key="8">
    <source>
        <dbReference type="EMBL" id="SEV83060.1"/>
    </source>
</evidence>
<dbReference type="GO" id="GO:0006096">
    <property type="term" value="P:glycolytic process"/>
    <property type="evidence" value="ECO:0007669"/>
    <property type="project" value="UniProtKB-KW"/>
</dbReference>
<accession>A0A662Z347</accession>
<dbReference type="Gene3D" id="3.40.50.12470">
    <property type="match status" value="1"/>
</dbReference>
<dbReference type="GO" id="GO:0004591">
    <property type="term" value="F:oxoglutarate dehydrogenase (succinyl-transferring) activity"/>
    <property type="evidence" value="ECO:0007669"/>
    <property type="project" value="UniProtKB-EC"/>
</dbReference>
<comment type="cofactor">
    <cofactor evidence="1">
        <name>thiamine diphosphate</name>
        <dbReference type="ChEBI" id="CHEBI:58937"/>
    </cofactor>
</comment>
<dbReference type="InterPro" id="IPR001017">
    <property type="entry name" value="DH_E1"/>
</dbReference>
<dbReference type="EMBL" id="FOIT01000001">
    <property type="protein sequence ID" value="SEV83060.1"/>
    <property type="molecule type" value="Genomic_DNA"/>
</dbReference>
<keyword evidence="9" id="KW-1185">Reference proteome</keyword>
<evidence type="ECO:0000256" key="1">
    <source>
        <dbReference type="ARBA" id="ARBA00001964"/>
    </source>
</evidence>
<dbReference type="InterPro" id="IPR031717">
    <property type="entry name" value="ODO-1/KGD_C"/>
</dbReference>
<keyword evidence="3" id="KW-0560">Oxidoreductase</keyword>
<dbReference type="GO" id="GO:0006099">
    <property type="term" value="P:tricarboxylic acid cycle"/>
    <property type="evidence" value="ECO:0007669"/>
    <property type="project" value="TreeGrafter"/>
</dbReference>
<organism evidence="8 9">
    <name type="scientific">Aliicoccus persicus</name>
    <dbReference type="NCBI Taxonomy" id="930138"/>
    <lineage>
        <taxon>Bacteria</taxon>
        <taxon>Bacillati</taxon>
        <taxon>Bacillota</taxon>
        <taxon>Bacilli</taxon>
        <taxon>Bacillales</taxon>
        <taxon>Staphylococcaceae</taxon>
        <taxon>Aliicoccus</taxon>
    </lineage>
</organism>
<dbReference type="FunFam" id="3.40.50.970:FF:000036">
    <property type="entry name" value="2-oxoglutarate dehydrogenase E1 component"/>
    <property type="match status" value="1"/>
</dbReference>
<dbReference type="Gene3D" id="1.10.287.1150">
    <property type="entry name" value="TPP helical domain"/>
    <property type="match status" value="1"/>
</dbReference>
<evidence type="ECO:0000256" key="6">
    <source>
        <dbReference type="ARBA" id="ARBA00051911"/>
    </source>
</evidence>
<dbReference type="Pfam" id="PF02779">
    <property type="entry name" value="Transket_pyr"/>
    <property type="match status" value="1"/>
</dbReference>
<dbReference type="Proteomes" id="UP000243605">
    <property type="component" value="Unassembled WGS sequence"/>
</dbReference>
<dbReference type="PANTHER" id="PTHR23152">
    <property type="entry name" value="2-OXOGLUTARATE DEHYDROGENASE"/>
    <property type="match status" value="1"/>
</dbReference>
<dbReference type="PIRSF" id="PIRSF000157">
    <property type="entry name" value="Oxoglu_dh_E1"/>
    <property type="match status" value="1"/>
</dbReference>
<evidence type="ECO:0000313" key="9">
    <source>
        <dbReference type="Proteomes" id="UP000243605"/>
    </source>
</evidence>
<dbReference type="InterPro" id="IPR005475">
    <property type="entry name" value="Transketolase-like_Pyr-bd"/>
</dbReference>
<name>A0A662Z347_9STAP</name>
<dbReference type="Gene3D" id="3.40.50.11610">
    <property type="entry name" value="Multifunctional 2-oxoglutarate metabolism enzyme, C-terminal domain"/>
    <property type="match status" value="1"/>
</dbReference>
<protein>
    <recommendedName>
        <fullName evidence="2">oxoglutarate dehydrogenase (succinyl-transferring)</fullName>
        <ecNumber evidence="2">1.2.4.2</ecNumber>
    </recommendedName>
</protein>
<keyword evidence="5" id="KW-0324">Glycolysis</keyword>
<dbReference type="GO" id="GO:0045252">
    <property type="term" value="C:oxoglutarate dehydrogenase complex"/>
    <property type="evidence" value="ECO:0007669"/>
    <property type="project" value="TreeGrafter"/>
</dbReference>
<dbReference type="InterPro" id="IPR029061">
    <property type="entry name" value="THDP-binding"/>
</dbReference>
<comment type="catalytic activity">
    <reaction evidence="6">
        <text>N(6)-[(R)-lipoyl]-L-lysyl-[protein] + 2-oxoglutarate + H(+) = N(6)-[(R)-S(8)-succinyldihydrolipoyl]-L-lysyl-[protein] + CO2</text>
        <dbReference type="Rhea" id="RHEA:12188"/>
        <dbReference type="Rhea" id="RHEA-COMP:10474"/>
        <dbReference type="Rhea" id="RHEA-COMP:20092"/>
        <dbReference type="ChEBI" id="CHEBI:15378"/>
        <dbReference type="ChEBI" id="CHEBI:16526"/>
        <dbReference type="ChEBI" id="CHEBI:16810"/>
        <dbReference type="ChEBI" id="CHEBI:83099"/>
        <dbReference type="ChEBI" id="CHEBI:83120"/>
        <dbReference type="EC" id="1.2.4.2"/>
    </reaction>
</comment>